<dbReference type="RefSeq" id="WP_071972492.1">
    <property type="nucleotide sequence ID" value="NZ_CP018076.1"/>
</dbReference>
<evidence type="ECO:0000259" key="1">
    <source>
        <dbReference type="Pfam" id="PF13411"/>
    </source>
</evidence>
<dbReference type="GO" id="GO:0006355">
    <property type="term" value="P:regulation of DNA-templated transcription"/>
    <property type="evidence" value="ECO:0007669"/>
    <property type="project" value="InterPro"/>
</dbReference>
<dbReference type="KEGG" id="suam:BOO69_12640"/>
<dbReference type="STRING" id="1917485.BOO69_12640"/>
<evidence type="ECO:0000313" key="2">
    <source>
        <dbReference type="EMBL" id="APE44152.1"/>
    </source>
</evidence>
<organism evidence="2 3">
    <name type="scientific">Sulfitobacter alexandrii</name>
    <dbReference type="NCBI Taxonomy" id="1917485"/>
    <lineage>
        <taxon>Bacteria</taxon>
        <taxon>Pseudomonadati</taxon>
        <taxon>Pseudomonadota</taxon>
        <taxon>Alphaproteobacteria</taxon>
        <taxon>Rhodobacterales</taxon>
        <taxon>Roseobacteraceae</taxon>
        <taxon>Sulfitobacter</taxon>
    </lineage>
</organism>
<proteinExistence type="predicted"/>
<keyword evidence="3" id="KW-1185">Reference proteome</keyword>
<dbReference type="SUPFAM" id="SSF46955">
    <property type="entry name" value="Putative DNA-binding domain"/>
    <property type="match status" value="1"/>
</dbReference>
<feature type="domain" description="HTH merR-type" evidence="1">
    <location>
        <begin position="8"/>
        <end position="69"/>
    </location>
</feature>
<gene>
    <name evidence="2" type="ORF">BOO69_12640</name>
</gene>
<sequence length="216" mass="24348">MKLELETYTPSEAEAITAVKQATVRNWRRANYLPKPVGHARYNLRDLLLMFAMEMLVSRGMTPDAAKAYAGHAAQAIFQSAIWSKKAFAPEVHARARKEVGELPEAEVMHLKEHLGPDFKDEMLMMVRTQEVMIRAAESYAGISGMKQPNWLVIWADGSLKFYHDDEEDFGEEFFGNIEYGGAYVQGPVMLFCLGALAQLIIDRLPRPAIRLAEEA</sequence>
<protein>
    <recommendedName>
        <fullName evidence="1">HTH merR-type domain-containing protein</fullName>
    </recommendedName>
</protein>
<dbReference type="AlphaFoldDB" id="A0A1J0WJ05"/>
<dbReference type="Pfam" id="PF13411">
    <property type="entry name" value="MerR_1"/>
    <property type="match status" value="1"/>
</dbReference>
<dbReference type="EMBL" id="CP018076">
    <property type="protein sequence ID" value="APE44152.1"/>
    <property type="molecule type" value="Genomic_DNA"/>
</dbReference>
<dbReference type="GO" id="GO:0003677">
    <property type="term" value="F:DNA binding"/>
    <property type="evidence" value="ECO:0007669"/>
    <property type="project" value="InterPro"/>
</dbReference>
<dbReference type="OrthoDB" id="7847661at2"/>
<evidence type="ECO:0000313" key="3">
    <source>
        <dbReference type="Proteomes" id="UP000181897"/>
    </source>
</evidence>
<dbReference type="InterPro" id="IPR009061">
    <property type="entry name" value="DNA-bd_dom_put_sf"/>
</dbReference>
<dbReference type="Proteomes" id="UP000181897">
    <property type="component" value="Chromosome"/>
</dbReference>
<reference evidence="2 3" key="1">
    <citation type="submission" date="2016-11" db="EMBL/GenBank/DDBJ databases">
        <title>Complete genome sequence of Sulfitobacter sp. AM1-D1, a toxic bacteria associated with marine dinoflagellate Alexandrium minutum in East China Sea.</title>
        <authorList>
            <person name="Yang Q."/>
            <person name="Zhang X."/>
            <person name="Tian X."/>
        </authorList>
    </citation>
    <scope>NUCLEOTIDE SEQUENCE [LARGE SCALE GENOMIC DNA]</scope>
    <source>
        <strain evidence="2 3">AM1-D1</strain>
    </source>
</reference>
<name>A0A1J0WJ05_9RHOB</name>
<accession>A0A1J0WJ05</accession>
<dbReference type="InterPro" id="IPR000551">
    <property type="entry name" value="MerR-type_HTH_dom"/>
</dbReference>